<evidence type="ECO:0000313" key="1">
    <source>
        <dbReference type="EMBL" id="QEC63309.1"/>
    </source>
</evidence>
<proteinExistence type="predicted"/>
<organism evidence="1 2">
    <name type="scientific">Mucilaginibacter ginsenosidivorans</name>
    <dbReference type="NCBI Taxonomy" id="398053"/>
    <lineage>
        <taxon>Bacteria</taxon>
        <taxon>Pseudomonadati</taxon>
        <taxon>Bacteroidota</taxon>
        <taxon>Sphingobacteriia</taxon>
        <taxon>Sphingobacteriales</taxon>
        <taxon>Sphingobacteriaceae</taxon>
        <taxon>Mucilaginibacter</taxon>
    </lineage>
</organism>
<dbReference type="PROSITE" id="PS51257">
    <property type="entry name" value="PROKAR_LIPOPROTEIN"/>
    <property type="match status" value="1"/>
</dbReference>
<name>A0A5B8UWK7_9SPHI</name>
<evidence type="ECO:0000313" key="2">
    <source>
        <dbReference type="Proteomes" id="UP000321479"/>
    </source>
</evidence>
<accession>A0A5B8UWK7</accession>
<gene>
    <name evidence="1" type="ORF">FRZ54_12215</name>
</gene>
<protein>
    <submittedName>
        <fullName evidence="1">Uncharacterized protein</fullName>
    </submittedName>
</protein>
<dbReference type="Pfam" id="PF19765">
    <property type="entry name" value="DUF6252"/>
    <property type="match status" value="1"/>
</dbReference>
<dbReference type="Proteomes" id="UP000321479">
    <property type="component" value="Chromosome"/>
</dbReference>
<keyword evidence="2" id="KW-1185">Reference proteome</keyword>
<dbReference type="InterPro" id="IPR046219">
    <property type="entry name" value="DUF6252"/>
</dbReference>
<dbReference type="KEGG" id="mgin:FRZ54_12215"/>
<dbReference type="RefSeq" id="WP_147031885.1">
    <property type="nucleotide sequence ID" value="NZ_CP042436.1"/>
</dbReference>
<dbReference type="EMBL" id="CP042436">
    <property type="protein sequence ID" value="QEC63309.1"/>
    <property type="molecule type" value="Genomic_DNA"/>
</dbReference>
<reference evidence="1 2" key="1">
    <citation type="journal article" date="2017" name="Curr. Microbiol.">
        <title>Mucilaginibacter ginsenosidivorans sp. nov., Isolated from Soil of Ginseng Field.</title>
        <authorList>
            <person name="Kim M.M."/>
            <person name="Siddiqi M.Z."/>
            <person name="Im W.T."/>
        </authorList>
    </citation>
    <scope>NUCLEOTIDE SEQUENCE [LARGE SCALE GENOMIC DNA]</scope>
    <source>
        <strain evidence="1 2">Gsoil 3017</strain>
    </source>
</reference>
<dbReference type="OrthoDB" id="1448607at2"/>
<sequence>MMKVLIAGSCAAAFSGCKKDNIQPDNFLIYKIDEGPLVSVEGEADYFYDDNSIMVTNGSGGNDLYIFIDTNIRVGAYPIGNLSSGIGATYYDSRSRSFNSDTGLIVIKEYDDNHIAGTFHFTATDGNTTKKNNRRAVFGEIILSLVFNGYYLR</sequence>
<dbReference type="AlphaFoldDB" id="A0A5B8UWK7"/>